<gene>
    <name evidence="2" type="ORF">HU200_057083</name>
</gene>
<evidence type="ECO:0000256" key="1">
    <source>
        <dbReference type="SAM" id="Phobius"/>
    </source>
</evidence>
<dbReference type="OrthoDB" id="630188at2759"/>
<keyword evidence="1" id="KW-0472">Membrane</keyword>
<evidence type="ECO:0000313" key="3">
    <source>
        <dbReference type="Proteomes" id="UP000636709"/>
    </source>
</evidence>
<dbReference type="AlphaFoldDB" id="A0A835AG22"/>
<evidence type="ECO:0000313" key="2">
    <source>
        <dbReference type="EMBL" id="KAF8661239.1"/>
    </source>
</evidence>
<keyword evidence="1" id="KW-0812">Transmembrane</keyword>
<dbReference type="Proteomes" id="UP000636709">
    <property type="component" value="Unassembled WGS sequence"/>
</dbReference>
<reference evidence="2" key="1">
    <citation type="submission" date="2020-07" db="EMBL/GenBank/DDBJ databases">
        <title>Genome sequence and genetic diversity analysis of an under-domesticated orphan crop, white fonio (Digitaria exilis).</title>
        <authorList>
            <person name="Bennetzen J.L."/>
            <person name="Chen S."/>
            <person name="Ma X."/>
            <person name="Wang X."/>
            <person name="Yssel A.E.J."/>
            <person name="Chaluvadi S.R."/>
            <person name="Johnson M."/>
            <person name="Gangashetty P."/>
            <person name="Hamidou F."/>
            <person name="Sanogo M.D."/>
            <person name="Zwaenepoel A."/>
            <person name="Wallace J."/>
            <person name="Van De Peer Y."/>
            <person name="Van Deynze A."/>
        </authorList>
    </citation>
    <scope>NUCLEOTIDE SEQUENCE</scope>
    <source>
        <tissue evidence="2">Leaves</tissue>
    </source>
</reference>
<proteinExistence type="predicted"/>
<accession>A0A835AG22</accession>
<keyword evidence="1" id="KW-1133">Transmembrane helix</keyword>
<name>A0A835AG22_9POAL</name>
<keyword evidence="3" id="KW-1185">Reference proteome</keyword>
<organism evidence="2 3">
    <name type="scientific">Digitaria exilis</name>
    <dbReference type="NCBI Taxonomy" id="1010633"/>
    <lineage>
        <taxon>Eukaryota</taxon>
        <taxon>Viridiplantae</taxon>
        <taxon>Streptophyta</taxon>
        <taxon>Embryophyta</taxon>
        <taxon>Tracheophyta</taxon>
        <taxon>Spermatophyta</taxon>
        <taxon>Magnoliopsida</taxon>
        <taxon>Liliopsida</taxon>
        <taxon>Poales</taxon>
        <taxon>Poaceae</taxon>
        <taxon>PACMAD clade</taxon>
        <taxon>Panicoideae</taxon>
        <taxon>Panicodae</taxon>
        <taxon>Paniceae</taxon>
        <taxon>Anthephorinae</taxon>
        <taxon>Digitaria</taxon>
    </lineage>
</organism>
<protein>
    <submittedName>
        <fullName evidence="2">Uncharacterized protein</fullName>
    </submittedName>
</protein>
<feature type="transmembrane region" description="Helical" evidence="1">
    <location>
        <begin position="40"/>
        <end position="64"/>
    </location>
</feature>
<dbReference type="EMBL" id="JACEFO010002415">
    <property type="protein sequence ID" value="KAF8661239.1"/>
    <property type="molecule type" value="Genomic_DNA"/>
</dbReference>
<comment type="caution">
    <text evidence="2">The sequence shown here is derived from an EMBL/GenBank/DDBJ whole genome shotgun (WGS) entry which is preliminary data.</text>
</comment>
<sequence>MLPAAASPRATETSSSGEAKVAMAAGLAGKAAGAAREGRMAALAAATAVLLLMGVLGTASLRYLPSDLVAGPRRIWDGGVSIATKAIAAAAVGNEEECDLALFVELELGFIYMLCRGGDWNTGESCHLETHHIWLHLNRWKIGPTLPLNDVLGNNLSLKLPGLDILNVTLMTAQRKRRLVVPKTFRTCPVLQTGLQPLVPRMSGMSFSTPS</sequence>